<dbReference type="RefSeq" id="WP_202636016.1">
    <property type="nucleotide sequence ID" value="NZ_CP010554.1"/>
</dbReference>
<dbReference type="NCBIfam" id="TIGR00385">
    <property type="entry name" value="dsbE"/>
    <property type="match status" value="1"/>
</dbReference>
<feature type="domain" description="Thioredoxin" evidence="6">
    <location>
        <begin position="32"/>
        <end position="170"/>
    </location>
</feature>
<dbReference type="PATRIC" id="fig|1565605.3.peg.692"/>
<dbReference type="CDD" id="cd03010">
    <property type="entry name" value="TlpA_like_DsbE"/>
    <property type="match status" value="1"/>
</dbReference>
<comment type="similarity">
    <text evidence="2">Belongs to the thioredoxin family. DsbE subfamily.</text>
</comment>
<dbReference type="Gene3D" id="3.40.30.10">
    <property type="entry name" value="Glutaredoxin"/>
    <property type="match status" value="1"/>
</dbReference>
<dbReference type="STRING" id="1565605.PG1C_03300"/>
<dbReference type="InterPro" id="IPR004799">
    <property type="entry name" value="Periplasmic_diS_OxRdtase_DsbE"/>
</dbReference>
<dbReference type="GO" id="GO:0015036">
    <property type="term" value="F:disulfide oxidoreductase activity"/>
    <property type="evidence" value="ECO:0007669"/>
    <property type="project" value="InterPro"/>
</dbReference>
<dbReference type="PROSITE" id="PS00194">
    <property type="entry name" value="THIOREDOXIN_1"/>
    <property type="match status" value="1"/>
</dbReference>
<dbReference type="InterPro" id="IPR013766">
    <property type="entry name" value="Thioredoxin_domain"/>
</dbReference>
<dbReference type="PANTHER" id="PTHR42852:SF6">
    <property type="entry name" value="THIOL:DISULFIDE INTERCHANGE PROTEIN DSBE"/>
    <property type="match status" value="1"/>
</dbReference>
<sequence>MKRFLLPLAAFAVLVGFLAIGLTHDPRDVPSPLIGKPAPAFTLPQLHDVGKSFSAADMKGRVWLLNVWASWCVSCREEHPVLVDFAKTNRVPVIGLDYKDQVADAKQWLEKLGNPYTVVAVDADGRAGIDYGVYGVPETYVIDKQGIIRMKHTGPITPESLARKILPLVAELSR</sequence>
<keyword evidence="5" id="KW-0676">Redox-active center</keyword>
<organism evidence="7 8">
    <name type="scientific">Rugosibacter aromaticivorans</name>
    <dbReference type="NCBI Taxonomy" id="1565605"/>
    <lineage>
        <taxon>Bacteria</taxon>
        <taxon>Pseudomonadati</taxon>
        <taxon>Pseudomonadota</taxon>
        <taxon>Betaproteobacteria</taxon>
        <taxon>Nitrosomonadales</taxon>
        <taxon>Sterolibacteriaceae</taxon>
        <taxon>Rugosibacter</taxon>
    </lineage>
</organism>
<evidence type="ECO:0000256" key="5">
    <source>
        <dbReference type="ARBA" id="ARBA00023284"/>
    </source>
</evidence>
<dbReference type="PANTHER" id="PTHR42852">
    <property type="entry name" value="THIOL:DISULFIDE INTERCHANGE PROTEIN DSBE"/>
    <property type="match status" value="1"/>
</dbReference>
<dbReference type="InterPro" id="IPR017937">
    <property type="entry name" value="Thioredoxin_CS"/>
</dbReference>
<evidence type="ECO:0000313" key="8">
    <source>
        <dbReference type="Proteomes" id="UP000061603"/>
    </source>
</evidence>
<keyword evidence="3" id="KW-0201">Cytochrome c-type biogenesis</keyword>
<dbReference type="SUPFAM" id="SSF52833">
    <property type="entry name" value="Thioredoxin-like"/>
    <property type="match status" value="1"/>
</dbReference>
<evidence type="ECO:0000256" key="1">
    <source>
        <dbReference type="ARBA" id="ARBA00004196"/>
    </source>
</evidence>
<evidence type="ECO:0000256" key="4">
    <source>
        <dbReference type="ARBA" id="ARBA00023157"/>
    </source>
</evidence>
<dbReference type="Proteomes" id="UP000061603">
    <property type="component" value="Chromosome"/>
</dbReference>
<evidence type="ECO:0000313" key="7">
    <source>
        <dbReference type="EMBL" id="AJP47754.1"/>
    </source>
</evidence>
<keyword evidence="4" id="KW-1015">Disulfide bond</keyword>
<evidence type="ECO:0000256" key="3">
    <source>
        <dbReference type="ARBA" id="ARBA00022748"/>
    </source>
</evidence>
<dbReference type="InterPro" id="IPR050553">
    <property type="entry name" value="Thioredoxin_ResA/DsbE_sf"/>
</dbReference>
<keyword evidence="8" id="KW-1185">Reference proteome</keyword>
<evidence type="ECO:0000259" key="6">
    <source>
        <dbReference type="PROSITE" id="PS51352"/>
    </source>
</evidence>
<dbReference type="EMBL" id="CP010554">
    <property type="protein sequence ID" value="AJP47754.1"/>
    <property type="molecule type" value="Genomic_DNA"/>
</dbReference>
<dbReference type="InterPro" id="IPR036249">
    <property type="entry name" value="Thioredoxin-like_sf"/>
</dbReference>
<comment type="subcellular location">
    <subcellularLocation>
        <location evidence="1">Cell envelope</location>
    </subcellularLocation>
</comment>
<evidence type="ECO:0000256" key="2">
    <source>
        <dbReference type="ARBA" id="ARBA00007758"/>
    </source>
</evidence>
<protein>
    <submittedName>
        <fullName evidence="7">Thiol:disulfide interchange protein</fullName>
    </submittedName>
</protein>
<gene>
    <name evidence="7" type="ORF">PG1C_03300</name>
</gene>
<dbReference type="InterPro" id="IPR013740">
    <property type="entry name" value="Redoxin"/>
</dbReference>
<dbReference type="GO" id="GO:0030288">
    <property type="term" value="C:outer membrane-bounded periplasmic space"/>
    <property type="evidence" value="ECO:0007669"/>
    <property type="project" value="InterPro"/>
</dbReference>
<accession>A0A0C5J7Y7</accession>
<reference evidence="7 8" key="1">
    <citation type="journal article" date="2015" name="Genome Announc.">
        <title>Complete Genome Sequence of a Novel Bacterium within the Family Rhodocyclaceae That Degrades Polycyclic Aromatic Hydrocarbons.</title>
        <authorList>
            <person name="Singleton D.R."/>
            <person name="Dickey A.N."/>
            <person name="Scholl E.H."/>
            <person name="Wright F.A."/>
            <person name="Aitken M.D."/>
        </authorList>
    </citation>
    <scope>NUCLEOTIDE SEQUENCE [LARGE SCALE GENOMIC DNA]</scope>
    <source>
        <strain evidence="8">PG1-Ca6</strain>
    </source>
</reference>
<dbReference type="GO" id="GO:0017004">
    <property type="term" value="P:cytochrome complex assembly"/>
    <property type="evidence" value="ECO:0007669"/>
    <property type="project" value="UniProtKB-KW"/>
</dbReference>
<dbReference type="Pfam" id="PF08534">
    <property type="entry name" value="Redoxin"/>
    <property type="match status" value="1"/>
</dbReference>
<proteinExistence type="inferred from homology"/>
<dbReference type="PROSITE" id="PS51352">
    <property type="entry name" value="THIOREDOXIN_2"/>
    <property type="match status" value="1"/>
</dbReference>
<dbReference type="AlphaFoldDB" id="A0A0C5J7Y7"/>
<dbReference type="HOGENOM" id="CLU_042529_19_1_4"/>
<name>A0A0C5J7Y7_9PROT</name>
<dbReference type="KEGG" id="rbu:PG1C_03300"/>